<dbReference type="PANTHER" id="PTHR42790:SF1">
    <property type="entry name" value="AROMATIC AMINO ACID AMINOTRANSFERASE, HYPOTHETICAL (EUROFUNG)"/>
    <property type="match status" value="1"/>
</dbReference>
<feature type="region of interest" description="Disordered" evidence="6">
    <location>
        <begin position="68"/>
        <end position="109"/>
    </location>
</feature>
<dbReference type="InterPro" id="IPR015421">
    <property type="entry name" value="PyrdxlP-dep_Trfase_major"/>
</dbReference>
<dbReference type="Proteomes" id="UP000800235">
    <property type="component" value="Unassembled WGS sequence"/>
</dbReference>
<evidence type="ECO:0000256" key="6">
    <source>
        <dbReference type="SAM" id="MobiDB-lite"/>
    </source>
</evidence>
<comment type="similarity">
    <text evidence="2">Belongs to the class-I pyridoxal-phosphate-dependent aminotransferase family.</text>
</comment>
<name>A0A9P4TWR9_9PEZI</name>
<dbReference type="InterPro" id="IPR050859">
    <property type="entry name" value="Class-I_PLP-dep_aminotransf"/>
</dbReference>
<evidence type="ECO:0000259" key="7">
    <source>
        <dbReference type="Pfam" id="PF00155"/>
    </source>
</evidence>
<evidence type="ECO:0000256" key="2">
    <source>
        <dbReference type="ARBA" id="ARBA00007441"/>
    </source>
</evidence>
<sequence>MSTMDNMQKELPEPKDLSHHLSRTTRNRQASSIKQFYKYFSIPGIGQLAGGLPNNNYFPFDDLEARTALPDRWNPTPNIPIDPPSGKSKDKSKDKSKGPPESHTVVPKAANTTDVLKRIDLASALQYGTAQGYPPLYQFLRQFTTQNLHPHIPYKDGAEIILTCGSTDGFSKCIQALNNEWSEGRDPIEEKEGLLCEDYAYMNALQTANPRGMNIAPVGMDDEGMRAEGPGGLNDVLSNWNYAKGKLPHLMYTVTIGQNPTSGTLSVQRRKEIYALCAKYDVIIIEDDPYWYLQYPSSKSSVPIPQKSSGFAFLDSLVPSYLSIDYEGRVLRLDTFSKTVAPGCRLGWITGQPALIERILRITECSTQQPSGFVQSMIAELIMGPAKGDKSGSGGAKDGHGWDVEGWVRWLEGLRGEYQRRMEDMCDILDRGKTLVKSGRRKSLSGLAGNLSLEASPAATEALANEDDWSVIETAKIYDFIRPLGGMFIWVRFDFTSHPLASKVLAPRLSRALWIFWTFPQYRVLVSPGGIFGASDAIREQDAHNCFRLCFAACPRDDLKDISTRFVKGVQNFWRFKKVSDIDELLKDEDDGTAAGLDATAGMGALIGFC</sequence>
<dbReference type="Pfam" id="PF00155">
    <property type="entry name" value="Aminotran_1_2"/>
    <property type="match status" value="1"/>
</dbReference>
<evidence type="ECO:0000256" key="1">
    <source>
        <dbReference type="ARBA" id="ARBA00001933"/>
    </source>
</evidence>
<keyword evidence="5" id="KW-0663">Pyridoxal phosphate</keyword>
<dbReference type="GO" id="GO:0008483">
    <property type="term" value="F:transaminase activity"/>
    <property type="evidence" value="ECO:0007669"/>
    <property type="project" value="UniProtKB-KW"/>
</dbReference>
<dbReference type="PANTHER" id="PTHR42790">
    <property type="entry name" value="AMINOTRANSFERASE"/>
    <property type="match status" value="1"/>
</dbReference>
<feature type="compositionally biased region" description="Basic and acidic residues" evidence="6">
    <location>
        <begin position="87"/>
        <end position="100"/>
    </location>
</feature>
<gene>
    <name evidence="8" type="ORF">EJ08DRAFT_688922</name>
</gene>
<dbReference type="SUPFAM" id="SSF53383">
    <property type="entry name" value="PLP-dependent transferases"/>
    <property type="match status" value="1"/>
</dbReference>
<comment type="caution">
    <text evidence="8">The sequence shown here is derived from an EMBL/GenBank/DDBJ whole genome shotgun (WGS) entry which is preliminary data.</text>
</comment>
<keyword evidence="3" id="KW-0032">Aminotransferase</keyword>
<accession>A0A9P4TWR9</accession>
<feature type="region of interest" description="Disordered" evidence="6">
    <location>
        <begin position="1"/>
        <end position="28"/>
    </location>
</feature>
<evidence type="ECO:0000256" key="5">
    <source>
        <dbReference type="ARBA" id="ARBA00022898"/>
    </source>
</evidence>
<keyword evidence="4" id="KW-0808">Transferase</keyword>
<evidence type="ECO:0000313" key="9">
    <source>
        <dbReference type="Proteomes" id="UP000800235"/>
    </source>
</evidence>
<proteinExistence type="inferred from homology"/>
<dbReference type="EMBL" id="MU007059">
    <property type="protein sequence ID" value="KAF2427508.1"/>
    <property type="molecule type" value="Genomic_DNA"/>
</dbReference>
<feature type="domain" description="Aminotransferase class I/classII large" evidence="7">
    <location>
        <begin position="120"/>
        <end position="388"/>
    </location>
</feature>
<evidence type="ECO:0000313" key="8">
    <source>
        <dbReference type="EMBL" id="KAF2427508.1"/>
    </source>
</evidence>
<keyword evidence="9" id="KW-1185">Reference proteome</keyword>
<dbReference type="OrthoDB" id="691673at2759"/>
<evidence type="ECO:0000256" key="3">
    <source>
        <dbReference type="ARBA" id="ARBA00022576"/>
    </source>
</evidence>
<dbReference type="Gene3D" id="3.40.640.10">
    <property type="entry name" value="Type I PLP-dependent aspartate aminotransferase-like (Major domain)"/>
    <property type="match status" value="1"/>
</dbReference>
<dbReference type="CDD" id="cd00609">
    <property type="entry name" value="AAT_like"/>
    <property type="match status" value="1"/>
</dbReference>
<dbReference type="AlphaFoldDB" id="A0A9P4TWR9"/>
<protein>
    <submittedName>
        <fullName evidence="8">Aromatic amino acid aminotransferas-like protein</fullName>
    </submittedName>
</protein>
<evidence type="ECO:0000256" key="4">
    <source>
        <dbReference type="ARBA" id="ARBA00022679"/>
    </source>
</evidence>
<dbReference type="InterPro" id="IPR015424">
    <property type="entry name" value="PyrdxlP-dep_Trfase"/>
</dbReference>
<reference evidence="8" key="1">
    <citation type="journal article" date="2020" name="Stud. Mycol.">
        <title>101 Dothideomycetes genomes: a test case for predicting lifestyles and emergence of pathogens.</title>
        <authorList>
            <person name="Haridas S."/>
            <person name="Albert R."/>
            <person name="Binder M."/>
            <person name="Bloem J."/>
            <person name="Labutti K."/>
            <person name="Salamov A."/>
            <person name="Andreopoulos B."/>
            <person name="Baker S."/>
            <person name="Barry K."/>
            <person name="Bills G."/>
            <person name="Bluhm B."/>
            <person name="Cannon C."/>
            <person name="Castanera R."/>
            <person name="Culley D."/>
            <person name="Daum C."/>
            <person name="Ezra D."/>
            <person name="Gonzalez J."/>
            <person name="Henrissat B."/>
            <person name="Kuo A."/>
            <person name="Liang C."/>
            <person name="Lipzen A."/>
            <person name="Lutzoni F."/>
            <person name="Magnuson J."/>
            <person name="Mondo S."/>
            <person name="Nolan M."/>
            <person name="Ohm R."/>
            <person name="Pangilinan J."/>
            <person name="Park H.-J."/>
            <person name="Ramirez L."/>
            <person name="Alfaro M."/>
            <person name="Sun H."/>
            <person name="Tritt A."/>
            <person name="Yoshinaga Y."/>
            <person name="Zwiers L.-H."/>
            <person name="Turgeon B."/>
            <person name="Goodwin S."/>
            <person name="Spatafora J."/>
            <person name="Crous P."/>
            <person name="Grigoriev I."/>
        </authorList>
    </citation>
    <scope>NUCLEOTIDE SEQUENCE</scope>
    <source>
        <strain evidence="8">CBS 130266</strain>
    </source>
</reference>
<feature type="compositionally biased region" description="Basic and acidic residues" evidence="6">
    <location>
        <begin position="7"/>
        <end position="19"/>
    </location>
</feature>
<dbReference type="GO" id="GO:0030170">
    <property type="term" value="F:pyridoxal phosphate binding"/>
    <property type="evidence" value="ECO:0007669"/>
    <property type="project" value="InterPro"/>
</dbReference>
<comment type="cofactor">
    <cofactor evidence="1">
        <name>pyridoxal 5'-phosphate</name>
        <dbReference type="ChEBI" id="CHEBI:597326"/>
    </cofactor>
</comment>
<dbReference type="InterPro" id="IPR004839">
    <property type="entry name" value="Aminotransferase_I/II_large"/>
</dbReference>
<organism evidence="8 9">
    <name type="scientific">Tothia fuscella</name>
    <dbReference type="NCBI Taxonomy" id="1048955"/>
    <lineage>
        <taxon>Eukaryota</taxon>
        <taxon>Fungi</taxon>
        <taxon>Dikarya</taxon>
        <taxon>Ascomycota</taxon>
        <taxon>Pezizomycotina</taxon>
        <taxon>Dothideomycetes</taxon>
        <taxon>Pleosporomycetidae</taxon>
        <taxon>Venturiales</taxon>
        <taxon>Cylindrosympodiaceae</taxon>
        <taxon>Tothia</taxon>
    </lineage>
</organism>
<dbReference type="GO" id="GO:1901605">
    <property type="term" value="P:alpha-amino acid metabolic process"/>
    <property type="evidence" value="ECO:0007669"/>
    <property type="project" value="TreeGrafter"/>
</dbReference>